<dbReference type="Proteomes" id="UP000429607">
    <property type="component" value="Unassembled WGS sequence"/>
</dbReference>
<reference evidence="1 2" key="1">
    <citation type="submission" date="2018-09" db="EMBL/GenBank/DDBJ databases">
        <title>Genomic investigation of the strawberry pathogen Phytophthora fragariae indicates pathogenicity is determined by transcriptional variation in three key races.</title>
        <authorList>
            <person name="Adams T.M."/>
            <person name="Armitage A.D."/>
            <person name="Sobczyk M.K."/>
            <person name="Bates H.J."/>
            <person name="Dunwell J.M."/>
            <person name="Nellist C.F."/>
            <person name="Harrison R.J."/>
        </authorList>
    </citation>
    <scope>NUCLEOTIDE SEQUENCE [LARGE SCALE GENOMIC DNA]</scope>
    <source>
        <strain evidence="1 2">SCRP249</strain>
    </source>
</reference>
<proteinExistence type="predicted"/>
<gene>
    <name evidence="1" type="ORF">PR001_g26571</name>
</gene>
<dbReference type="PANTHER" id="PTHR33050">
    <property type="entry name" value="REVERSE TRANSCRIPTASE DOMAIN-CONTAINING PROTEIN"/>
    <property type="match status" value="1"/>
</dbReference>
<evidence type="ECO:0000313" key="1">
    <source>
        <dbReference type="EMBL" id="KAE8972565.1"/>
    </source>
</evidence>
<evidence type="ECO:0008006" key="3">
    <source>
        <dbReference type="Google" id="ProtNLM"/>
    </source>
</evidence>
<sequence length="374" mass="41840">MLASRHVRWMGARIPQGQALIVDMSAPFGWMGSPAYYGVFGSAISWIVGRESPATILGDTTSTDRETFFPYEWVDDHILVEPDTAGRLQAAEACPRLAKMAVLGPRAINEAKFSAWSTNIEVLGLEFNTDARTVVMPRDKLDKAAARVKNLQRAPTTSRHELNCLLGSLRHVTCILRSAKPFYQRVHTASKRAPSRGRVPIGDSIRLDLRWFQYILIHGVWSGLPTSMFGEDPPSIDVHWYTDDSDYGLAVADPAQERFIQLTFDDQERSMIRGTEGGHLFNINVRELLCVALAAVLWDGDYSEPHSSTMIHIRAWSDNTSAVTWTNRLHSDNLFAQKLLRAIGLCESAQRFRVGGSSAGQMQHLSRCRFPTTH</sequence>
<dbReference type="InterPro" id="IPR052055">
    <property type="entry name" value="Hepadnavirus_pol/RT"/>
</dbReference>
<organism evidence="1 2">
    <name type="scientific">Phytophthora rubi</name>
    <dbReference type="NCBI Taxonomy" id="129364"/>
    <lineage>
        <taxon>Eukaryota</taxon>
        <taxon>Sar</taxon>
        <taxon>Stramenopiles</taxon>
        <taxon>Oomycota</taxon>
        <taxon>Peronosporomycetes</taxon>
        <taxon>Peronosporales</taxon>
        <taxon>Peronosporaceae</taxon>
        <taxon>Phytophthora</taxon>
    </lineage>
</organism>
<accession>A0A6A3HV07</accession>
<dbReference type="PANTHER" id="PTHR33050:SF7">
    <property type="entry name" value="RIBONUCLEASE H"/>
    <property type="match status" value="1"/>
</dbReference>
<evidence type="ECO:0000313" key="2">
    <source>
        <dbReference type="Proteomes" id="UP000429607"/>
    </source>
</evidence>
<comment type="caution">
    <text evidence="1">The sequence shown here is derived from an EMBL/GenBank/DDBJ whole genome shotgun (WGS) entry which is preliminary data.</text>
</comment>
<dbReference type="AlphaFoldDB" id="A0A6A3HV07"/>
<name>A0A6A3HV07_9STRA</name>
<dbReference type="EMBL" id="QXFV01003975">
    <property type="protein sequence ID" value="KAE8972565.1"/>
    <property type="molecule type" value="Genomic_DNA"/>
</dbReference>
<protein>
    <recommendedName>
        <fullName evidence="3">Reverse transcriptase domain-containing protein</fullName>
    </recommendedName>
</protein>